<proteinExistence type="predicted"/>
<dbReference type="PANTHER" id="PTHR12277">
    <property type="entry name" value="ALPHA/BETA HYDROLASE DOMAIN-CONTAINING PROTEIN"/>
    <property type="match status" value="1"/>
</dbReference>
<organism evidence="3 4">
    <name type="scientific">Micrococcus cohnii</name>
    <dbReference type="NCBI Taxonomy" id="993416"/>
    <lineage>
        <taxon>Bacteria</taxon>
        <taxon>Bacillati</taxon>
        <taxon>Actinomycetota</taxon>
        <taxon>Actinomycetes</taxon>
        <taxon>Micrococcales</taxon>
        <taxon>Micrococcaceae</taxon>
        <taxon>Micrococcus</taxon>
    </lineage>
</organism>
<protein>
    <submittedName>
        <fullName evidence="3">Pimeloyl-ACP methyl ester carboxylesterase</fullName>
    </submittedName>
</protein>
<accession>A0A7W7GNI4</accession>
<dbReference type="InterPro" id="IPR000073">
    <property type="entry name" value="AB_hydrolase_1"/>
</dbReference>
<name>A0A7W7GNI4_9MICC</name>
<gene>
    <name evidence="3" type="ORF">HDA30_000873</name>
</gene>
<reference evidence="3 4" key="1">
    <citation type="submission" date="2020-08" db="EMBL/GenBank/DDBJ databases">
        <title>Sequencing the genomes of 1000 actinobacteria strains.</title>
        <authorList>
            <person name="Klenk H.-P."/>
        </authorList>
    </citation>
    <scope>NUCLEOTIDE SEQUENCE [LARGE SCALE GENOMIC DNA]</scope>
    <source>
        <strain evidence="3 4">DSM 23974</strain>
    </source>
</reference>
<evidence type="ECO:0000313" key="3">
    <source>
        <dbReference type="EMBL" id="MBB4735365.1"/>
    </source>
</evidence>
<dbReference type="Gene3D" id="3.40.50.1820">
    <property type="entry name" value="alpha/beta hydrolase"/>
    <property type="match status" value="1"/>
</dbReference>
<dbReference type="InterPro" id="IPR029058">
    <property type="entry name" value="AB_hydrolase_fold"/>
</dbReference>
<dbReference type="EMBL" id="JACHNA010000001">
    <property type="protein sequence ID" value="MBB4735365.1"/>
    <property type="molecule type" value="Genomic_DNA"/>
</dbReference>
<evidence type="ECO:0000256" key="1">
    <source>
        <dbReference type="SAM" id="MobiDB-lite"/>
    </source>
</evidence>
<keyword evidence="4" id="KW-1185">Reference proteome</keyword>
<feature type="region of interest" description="Disordered" evidence="1">
    <location>
        <begin position="445"/>
        <end position="469"/>
    </location>
</feature>
<evidence type="ECO:0000313" key="4">
    <source>
        <dbReference type="Proteomes" id="UP000540191"/>
    </source>
</evidence>
<feature type="compositionally biased region" description="Low complexity" evidence="1">
    <location>
        <begin position="453"/>
        <end position="469"/>
    </location>
</feature>
<dbReference type="Pfam" id="PF00561">
    <property type="entry name" value="Abhydrolase_1"/>
    <property type="match status" value="1"/>
</dbReference>
<dbReference type="Proteomes" id="UP000540191">
    <property type="component" value="Unassembled WGS sequence"/>
</dbReference>
<evidence type="ECO:0000259" key="2">
    <source>
        <dbReference type="Pfam" id="PF00561"/>
    </source>
</evidence>
<dbReference type="SUPFAM" id="SSF53474">
    <property type="entry name" value="alpha/beta-Hydrolases"/>
    <property type="match status" value="1"/>
</dbReference>
<sequence>MSPEHRRAQQRQRAVGGTRRAVGNTVRRGVSRSVRTGVGVAAPVARWSPVAGSLALSAGFVLAGASSALAGLFARVVVTPVRRPAENLRILAVVDGPSGLEVVLPANEQTTVPGTYSLTFDGGASCARIGRITTFDPRDGTITRAVEHVYSGDLRSAVQGRFTGFVYPRPRDAGLDAREVQVPVTGGTAPAWRVDPPPASDGRARAGDGVWAIMVHGRGARRNEGLRAVPSASRLGMTSLLISYRNDGDAPDAQDGRYGLGTTEWRDVEAAVRYALRHGAQDVVLFGWSMGGAIALQCVDRSDLASHVRGLVLTGPVVDWIDVLEHQARLTRIPEAIGVVGTWLISNRAGRFVTGLAAPVDFKALNWVARAEQLRVPTLIMHSEDDEYVPVGPSMDLAERNPALVRFVRFTRARHTKEWNVDPEKWDRTARGWLRAVLTADRPGRARHGAISPAGRADAAAAPAADRDR</sequence>
<feature type="region of interest" description="Disordered" evidence="1">
    <location>
        <begin position="1"/>
        <end position="26"/>
    </location>
</feature>
<dbReference type="AlphaFoldDB" id="A0A7W7GNI4"/>
<feature type="domain" description="AB hydrolase-1" evidence="2">
    <location>
        <begin position="213"/>
        <end position="328"/>
    </location>
</feature>
<dbReference type="PANTHER" id="PTHR12277:SF79">
    <property type="entry name" value="XAA-PRO DIPEPTIDYL-PEPTIDASE-RELATED"/>
    <property type="match status" value="1"/>
</dbReference>
<feature type="compositionally biased region" description="Low complexity" evidence="1">
    <location>
        <begin position="11"/>
        <end position="26"/>
    </location>
</feature>
<dbReference type="RefSeq" id="WP_158496003.1">
    <property type="nucleotide sequence ID" value="NZ_JACHNA010000001.1"/>
</dbReference>
<dbReference type="GO" id="GO:0003824">
    <property type="term" value="F:catalytic activity"/>
    <property type="evidence" value="ECO:0007669"/>
    <property type="project" value="UniProtKB-ARBA"/>
</dbReference>
<comment type="caution">
    <text evidence="3">The sequence shown here is derived from an EMBL/GenBank/DDBJ whole genome shotgun (WGS) entry which is preliminary data.</text>
</comment>